<gene>
    <name evidence="2" type="primary">ccoM</name>
    <name evidence="2" type="ORF">ACFOND_07305</name>
</gene>
<dbReference type="NCBIfam" id="NF041600">
    <property type="entry name" value="cyt_ox_CcoM"/>
    <property type="match status" value="1"/>
</dbReference>
<organism evidence="2 3">
    <name type="scientific">Reinekea marina</name>
    <dbReference type="NCBI Taxonomy" id="1310421"/>
    <lineage>
        <taxon>Bacteria</taxon>
        <taxon>Pseudomonadati</taxon>
        <taxon>Pseudomonadota</taxon>
        <taxon>Gammaproteobacteria</taxon>
        <taxon>Oceanospirillales</taxon>
        <taxon>Saccharospirillaceae</taxon>
        <taxon>Reinekea</taxon>
    </lineage>
</organism>
<dbReference type="Proteomes" id="UP001595710">
    <property type="component" value="Unassembled WGS sequence"/>
</dbReference>
<dbReference type="InterPro" id="IPR048085">
    <property type="entry name" value="Cyt_ox_CcoM-like"/>
</dbReference>
<feature type="transmembrane region" description="Helical" evidence="1">
    <location>
        <begin position="6"/>
        <end position="28"/>
    </location>
</feature>
<accession>A0ABV7WST4</accession>
<name>A0ABV7WST4_9GAMM</name>
<keyword evidence="1" id="KW-1133">Transmembrane helix</keyword>
<keyword evidence="1" id="KW-0472">Membrane</keyword>
<comment type="caution">
    <text evidence="2">The sequence shown here is derived from an EMBL/GenBank/DDBJ whole genome shotgun (WGS) entry which is preliminary data.</text>
</comment>
<evidence type="ECO:0000256" key="1">
    <source>
        <dbReference type="SAM" id="Phobius"/>
    </source>
</evidence>
<reference evidence="3" key="1">
    <citation type="journal article" date="2019" name="Int. J. Syst. Evol. Microbiol.">
        <title>The Global Catalogue of Microorganisms (GCM) 10K type strain sequencing project: providing services to taxonomists for standard genome sequencing and annotation.</title>
        <authorList>
            <consortium name="The Broad Institute Genomics Platform"/>
            <consortium name="The Broad Institute Genome Sequencing Center for Infectious Disease"/>
            <person name="Wu L."/>
            <person name="Ma J."/>
        </authorList>
    </citation>
    <scope>NUCLEOTIDE SEQUENCE [LARGE SCALE GENOMIC DNA]</scope>
    <source>
        <strain evidence="3">CECT 8288</strain>
    </source>
</reference>
<proteinExistence type="predicted"/>
<keyword evidence="3" id="KW-1185">Reference proteome</keyword>
<protein>
    <submittedName>
        <fullName evidence="2">Cytochrome c oxidase subunit CcoM</fullName>
    </submittedName>
</protein>
<dbReference type="RefSeq" id="WP_289846305.1">
    <property type="nucleotide sequence ID" value="NZ_JAUFQI010000001.1"/>
</dbReference>
<sequence>MYLDIIVLSGIGVVGLMVAFLVGFFYILRKEGHRNDPEC</sequence>
<evidence type="ECO:0000313" key="3">
    <source>
        <dbReference type="Proteomes" id="UP001595710"/>
    </source>
</evidence>
<evidence type="ECO:0000313" key="2">
    <source>
        <dbReference type="EMBL" id="MFC3701439.1"/>
    </source>
</evidence>
<dbReference type="EMBL" id="JBHRYN010000008">
    <property type="protein sequence ID" value="MFC3701439.1"/>
    <property type="molecule type" value="Genomic_DNA"/>
</dbReference>
<keyword evidence="1" id="KW-0812">Transmembrane</keyword>